<dbReference type="Pfam" id="PF02536">
    <property type="entry name" value="mTERF"/>
    <property type="match status" value="1"/>
</dbReference>
<organism evidence="5">
    <name type="scientific">Schistosoma curassoni</name>
    <dbReference type="NCBI Taxonomy" id="6186"/>
    <lineage>
        <taxon>Eukaryota</taxon>
        <taxon>Metazoa</taxon>
        <taxon>Spiralia</taxon>
        <taxon>Lophotrochozoa</taxon>
        <taxon>Platyhelminthes</taxon>
        <taxon>Trematoda</taxon>
        <taxon>Digenea</taxon>
        <taxon>Strigeidida</taxon>
        <taxon>Schistosomatoidea</taxon>
        <taxon>Schistosomatidae</taxon>
        <taxon>Schistosoma</taxon>
    </lineage>
</organism>
<reference evidence="3 4" key="2">
    <citation type="submission" date="2018-11" db="EMBL/GenBank/DDBJ databases">
        <authorList>
            <consortium name="Pathogen Informatics"/>
        </authorList>
    </citation>
    <scope>NUCLEOTIDE SEQUENCE [LARGE SCALE GENOMIC DNA]</scope>
    <source>
        <strain evidence="3">Dakar</strain>
        <strain evidence="4">Dakar, Senegal</strain>
    </source>
</reference>
<dbReference type="WBParaSite" id="SCUD_0001885101-mRNA-1">
    <property type="protein sequence ID" value="SCUD_0001885101-mRNA-1"/>
    <property type="gene ID" value="SCUD_0001885101"/>
</dbReference>
<evidence type="ECO:0000313" key="5">
    <source>
        <dbReference type="WBParaSite" id="SCUD_0001885101-mRNA-1"/>
    </source>
</evidence>
<dbReference type="EMBL" id="UZAK01041602">
    <property type="protein sequence ID" value="VDP67193.1"/>
    <property type="molecule type" value="Genomic_DNA"/>
</dbReference>
<accession>A0A183KUV6</accession>
<keyword evidence="4" id="KW-1185">Reference proteome</keyword>
<dbReference type="STRING" id="6186.A0A183KUV6"/>
<dbReference type="Proteomes" id="UP000279833">
    <property type="component" value="Unassembled WGS sequence"/>
</dbReference>
<proteinExistence type="inferred from homology"/>
<dbReference type="GO" id="GO:0003676">
    <property type="term" value="F:nucleic acid binding"/>
    <property type="evidence" value="ECO:0007669"/>
    <property type="project" value="InterPro"/>
</dbReference>
<dbReference type="AlphaFoldDB" id="A0A183KUV6"/>
<dbReference type="OrthoDB" id="637682at2759"/>
<gene>
    <name evidence="3" type="ORF">SCUD_LOCUS18847</name>
</gene>
<name>A0A183KUV6_9TREM</name>
<dbReference type="InterPro" id="IPR003690">
    <property type="entry name" value="MTERF"/>
</dbReference>
<protein>
    <submittedName>
        <fullName evidence="5">mTERF domain-containing protein 1, mitochondrial</fullName>
    </submittedName>
</protein>
<evidence type="ECO:0000313" key="3">
    <source>
        <dbReference type="EMBL" id="VDP67193.1"/>
    </source>
</evidence>
<comment type="similarity">
    <text evidence="1">Belongs to the mTERF family.</text>
</comment>
<reference evidence="5" key="1">
    <citation type="submission" date="2016-06" db="UniProtKB">
        <authorList>
            <consortium name="WormBaseParasite"/>
        </authorList>
    </citation>
    <scope>IDENTIFICATION</scope>
</reference>
<keyword evidence="2" id="KW-0809">Transit peptide</keyword>
<evidence type="ECO:0000256" key="1">
    <source>
        <dbReference type="ARBA" id="ARBA00007692"/>
    </source>
</evidence>
<dbReference type="InterPro" id="IPR038538">
    <property type="entry name" value="MTERF_sf"/>
</dbReference>
<sequence length="449" mass="51635">MFRVTSHGAHLQYTIVHVFRKYSLSVDEVYTKSLLNMLSQKSLKLPSSSETHILESTNNLTEGLPDTKDFSVRKIRQFPKCNQEKHFEKPLCELTLHHTNCDTLKTPLRTSNNLLRKFLETQKSIQSLPGNNKLPQKQIKAYLNPNQTPKESIDILSQWFKELELDELVHVPLSSANLAAYIPSCFTLSQLVKLGVNLSKVEAVPGVANMLMKLDFHNDIEPILWRLSDFGFQPKQIARIITAFPKLLKLPLCEISARLTYFTDRKVSSTDVVTMICRIPNILEKPPIEIDKNLGQIKSLIQLENSEIVKLITTEPKIIIHPLPKIKDVFVVLSKMMGFSQSVIHELILTSPKLLITERQHLSDNFKIMHWHLNLPVDLIQIWPEALSAAPHLLHQRCTFLVRRKLFQPDPTKPLYTPLSSIVLQDDDEFCQKYGFTTEEDYDNFLRTL</sequence>
<dbReference type="Gene3D" id="1.25.70.10">
    <property type="entry name" value="Transcription termination factor 3, mitochondrial"/>
    <property type="match status" value="1"/>
</dbReference>
<evidence type="ECO:0000313" key="4">
    <source>
        <dbReference type="Proteomes" id="UP000279833"/>
    </source>
</evidence>
<evidence type="ECO:0000256" key="2">
    <source>
        <dbReference type="ARBA" id="ARBA00022946"/>
    </source>
</evidence>